<reference evidence="1 2" key="1">
    <citation type="submission" date="2021-03" db="EMBL/GenBank/DDBJ databases">
        <title>Whole genome shotgun sequence of Actinoplanes toevensis NBRC 105298.</title>
        <authorList>
            <person name="Komaki H."/>
            <person name="Tamura T."/>
        </authorList>
    </citation>
    <scope>NUCLEOTIDE SEQUENCE [LARGE SCALE GENOMIC DNA]</scope>
    <source>
        <strain evidence="1 2">NBRC 105298</strain>
    </source>
</reference>
<dbReference type="Proteomes" id="UP000677082">
    <property type="component" value="Unassembled WGS sequence"/>
</dbReference>
<proteinExistence type="predicted"/>
<name>A0A919TDU3_9ACTN</name>
<evidence type="ECO:0000313" key="2">
    <source>
        <dbReference type="Proteomes" id="UP000677082"/>
    </source>
</evidence>
<protein>
    <submittedName>
        <fullName evidence="1">Uncharacterized protein</fullName>
    </submittedName>
</protein>
<accession>A0A919TDU3</accession>
<dbReference type="EMBL" id="BOQN01000058">
    <property type="protein sequence ID" value="GIM92590.1"/>
    <property type="molecule type" value="Genomic_DNA"/>
</dbReference>
<gene>
    <name evidence="1" type="ORF">Ato02nite_043830</name>
</gene>
<keyword evidence="2" id="KW-1185">Reference proteome</keyword>
<evidence type="ECO:0000313" key="1">
    <source>
        <dbReference type="EMBL" id="GIM92590.1"/>
    </source>
</evidence>
<sequence length="166" mass="16059">MRSLGMLQIAGGVVAAGVVAAGATAMTGSGVTWGGSNGATASQFIGGTVVQTVSGANITNVTYNRDATGAQTSSIAITLTSTVGKVVTITPAGGAWSDTTNVPADAADADEWSCTDGSTVVLHATAPAFTLATATSTITCSAADSGTGDAIQGFKRGLTGLSIQVA</sequence>
<comment type="caution">
    <text evidence="1">The sequence shown here is derived from an EMBL/GenBank/DDBJ whole genome shotgun (WGS) entry which is preliminary data.</text>
</comment>
<dbReference type="AlphaFoldDB" id="A0A919TDU3"/>
<organism evidence="1 2">
    <name type="scientific">Paractinoplanes toevensis</name>
    <dbReference type="NCBI Taxonomy" id="571911"/>
    <lineage>
        <taxon>Bacteria</taxon>
        <taxon>Bacillati</taxon>
        <taxon>Actinomycetota</taxon>
        <taxon>Actinomycetes</taxon>
        <taxon>Micromonosporales</taxon>
        <taxon>Micromonosporaceae</taxon>
        <taxon>Paractinoplanes</taxon>
    </lineage>
</organism>